<dbReference type="Pfam" id="PF13927">
    <property type="entry name" value="Ig_3"/>
    <property type="match status" value="1"/>
</dbReference>
<accession>A0ABM1Z475</accession>
<reference evidence="13" key="1">
    <citation type="journal article" date="2015" name="Proc. Natl. Acad. Sci. U.S.A.">
        <title>Genome sequence of the Asian Tiger mosquito, Aedes albopictus, reveals insights into its biology, genetics, and evolution.</title>
        <authorList>
            <person name="Chen X.G."/>
            <person name="Jiang X."/>
            <person name="Gu J."/>
            <person name="Xu M."/>
            <person name="Wu Y."/>
            <person name="Deng Y."/>
            <person name="Zhang C."/>
            <person name="Bonizzoni M."/>
            <person name="Dermauw W."/>
            <person name="Vontas J."/>
            <person name="Armbruster P."/>
            <person name="Huang X."/>
            <person name="Yang Y."/>
            <person name="Zhang H."/>
            <person name="He W."/>
            <person name="Peng H."/>
            <person name="Liu Y."/>
            <person name="Wu K."/>
            <person name="Chen J."/>
            <person name="Lirakis M."/>
            <person name="Topalis P."/>
            <person name="Van Leeuwen T."/>
            <person name="Hall A.B."/>
            <person name="Jiang X."/>
            <person name="Thorpe C."/>
            <person name="Mueller R.L."/>
            <person name="Sun C."/>
            <person name="Waterhouse R.M."/>
            <person name="Yan G."/>
            <person name="Tu Z.J."/>
            <person name="Fang X."/>
            <person name="James A.A."/>
        </authorList>
    </citation>
    <scope>NUCLEOTIDE SEQUENCE [LARGE SCALE GENOMIC DNA]</scope>
    <source>
        <strain evidence="13">Foshan</strain>
    </source>
</reference>
<dbReference type="Pfam" id="PF13895">
    <property type="entry name" value="Ig_2"/>
    <property type="match status" value="1"/>
</dbReference>
<dbReference type="Gene3D" id="2.60.220.50">
    <property type="match status" value="1"/>
</dbReference>
<keyword evidence="6" id="KW-0472">Membrane</keyword>
<feature type="chain" id="PRO_5047275892" evidence="7">
    <location>
        <begin position="40"/>
        <end position="1749"/>
    </location>
</feature>
<dbReference type="SMART" id="SM00181">
    <property type="entry name" value="EGF"/>
    <property type="match status" value="2"/>
</dbReference>
<sequence length="1749" mass="190793">MLNWIRPPATSGKLSMTSGAPVEPVLLLLLFLLASSSVGSSSSSSPNGYGMDLDLDSGPSLSASSHLCGGTLTAAHGIIQTPNFPDRFPVPISCTWIIDASTVVGNNVSIVVYLTQQYVLSGLRFTEYMYYSEDYKVPSMNVFELSEDDVTNVPWIKFNSPYLEIKFIMDNLYGTHLRALDRLLDVYGFNITYEVDTVKQYQCNALQCRFLGNCYAKQDYSSYYCDCYPGFSGIDCGYGPLCKDSHICENGGTCKHIGDNAITCICPTGFKGNKCEISEYDEITGCNLDSGGEDCFRQCIYDEDDAAKGACKCDQSISSSSRGRAKYEITVRLANSSHFELNENGERQLNENSAALLEKQINRSLRNANLSKINDLEVFAGKTATNEVTFQFFGAKIDSTRIRETMERMVEQQQQRGRASGNISFAPPYKPIFRQDVGLMLQSVVVNQRGPVRENTEFILSCVAQGSSTMTFRWYKNGFFVNVTKATRNMWIRLLPPDSRDHYTALLGITKASRLDEGIYTCQVNDMGMQQCRSTKVQILGAPQLRVDPPSVTVFRGESLLIRCLSQDSDQQYGTLGYSWTKNGALFQSDPTAEMWEDLYPDGSILKVKNLQKSVVYTCIVSNSVAPISKSVHVTVVEPGTVTLCPKVSDYGVNWPASASGPAVLADCPGRGEGQARRICEQRDFGRPEWLTPDFSQCVPDAVNEIEREFRGLTFGYQKTNGTNVLQSCLEYAMKHYAGFLPGEGGVLLELLHAIFRYIEQTGSQHEQEIASDIILRVVDVIMQNKLSLNNQQQIKQLQDLVQAAALNRETTMAAPISSSSSLSSSSTASKASLAATTTVTHQLNSFYLYTESVKGLPFNLQIYGDQLYSDQLYMEMDVTSSLLDIVSNGTVLVTVISYKNLTTFLPRFYFAKNSFGTDIDYIPASKIISTWLYYANRTGYEPNRPLHVPLESAHVEIIFQHENSPTSEWIPLCGYDAKATFEPTWRTDLCITENLMENITRCICPLSGTFVVLLARKNYNASVTKTSTRPILVVISCGCCFLQSCIAFAIMLPILYQRRCCVTFLKMQFCSATSMAMAIFILGLLQLFPQEWFNVVIALLTAFLLLSSSTLVAITVLVTTELGPRKLTAATSTLATGISGSIGLSWFLPTLCATSTPLVYSVMFETPDHWWHTTDSFGFILFIVIESLFVILFLLLFLTLMKKLLYLAKKHDKHNTSILRRIGLLYRTAMLFVSNVLYHTFYLVYLNSEDLLSGYAFSASSIILGSCILFSFVIKAEVKHESESTSSKSSTKNSLDDNCCSGSINSPLSFYTTQDLDKDNECLPSCGKTTKIPLTILPSPHSQQHQPQQQQMVQPQQKQLPTHITTIEPCIHGDGHSIETFLGGSIPTAGTTTICNIVAHEYETSPAVVATASHGLCNFSAKPRCYEVMGQQHHSAAGLPMENSSILATSAVPPVSSGGVIGQFDWHQPQSAVVGLVPCGVVGGGAFTVQSGASTGMCYVTQQHHQQQQETNEFVGVGGLDILKGVGQDSIIGIRSKGLDISEPATGAGSKKLPPPVLDPISGAQLSTASPAAAAASHCMLQHQQSQPAQQHSTTGPAIASVQPVGPQPTTAPVITVTGAEDPDHINGMLDRISHDLDYLLNRTSEVPTVVSIQLRPPGGSPSASSSNNISISSNNNVNSSGSSSSSSGGPASDSVANQGSGCGTVPVGTTHSMPPPPPPPCTQKVPLISSCHSVHEVIIEESEEVDS</sequence>
<feature type="transmembrane region" description="Helical" evidence="6">
    <location>
        <begin position="1032"/>
        <end position="1057"/>
    </location>
</feature>
<dbReference type="Gene3D" id="2.60.120.290">
    <property type="entry name" value="Spermadhesin, CUB domain"/>
    <property type="match status" value="1"/>
</dbReference>
<keyword evidence="6" id="KW-1133">Transmembrane helix</keyword>
<feature type="compositionally biased region" description="Low complexity" evidence="5">
    <location>
        <begin position="1662"/>
        <end position="1697"/>
    </location>
</feature>
<dbReference type="SUPFAM" id="SSF57196">
    <property type="entry name" value="EGF/Laminin"/>
    <property type="match status" value="1"/>
</dbReference>
<dbReference type="SUPFAM" id="SSF49854">
    <property type="entry name" value="Spermadhesin, CUB domain"/>
    <property type="match status" value="1"/>
</dbReference>
<dbReference type="PROSITE" id="PS50227">
    <property type="entry name" value="G_PROTEIN_RECEP_F2_3"/>
    <property type="match status" value="1"/>
</dbReference>
<feature type="domain" description="EGF-like" evidence="9">
    <location>
        <begin position="238"/>
        <end position="276"/>
    </location>
</feature>
<dbReference type="PROSITE" id="PS50835">
    <property type="entry name" value="IG_LIKE"/>
    <property type="match status" value="2"/>
</dbReference>
<evidence type="ECO:0000256" key="1">
    <source>
        <dbReference type="ARBA" id="ARBA00007343"/>
    </source>
</evidence>
<evidence type="ECO:0000259" key="9">
    <source>
        <dbReference type="PROSITE" id="PS50026"/>
    </source>
</evidence>
<dbReference type="EnsemblMetazoa" id="AALFPA23_014912.R21615">
    <property type="protein sequence ID" value="AALFPA23_014912.P21615"/>
    <property type="gene ID" value="AALFPA23_014912"/>
</dbReference>
<dbReference type="CDD" id="cd00053">
    <property type="entry name" value="EGF"/>
    <property type="match status" value="1"/>
</dbReference>
<dbReference type="PROSITE" id="PS00022">
    <property type="entry name" value="EGF_1"/>
    <property type="match status" value="2"/>
</dbReference>
<dbReference type="Gene3D" id="2.10.25.10">
    <property type="entry name" value="Laminin"/>
    <property type="match status" value="1"/>
</dbReference>
<evidence type="ECO:0000259" key="8">
    <source>
        <dbReference type="PROSITE" id="PS01180"/>
    </source>
</evidence>
<feature type="disulfide bond" evidence="4">
    <location>
        <begin position="266"/>
        <end position="275"/>
    </location>
</feature>
<feature type="transmembrane region" description="Helical" evidence="6">
    <location>
        <begin position="1178"/>
        <end position="1202"/>
    </location>
</feature>
<dbReference type="GeneID" id="109418248"/>
<dbReference type="PROSITE" id="PS01186">
    <property type="entry name" value="EGF_2"/>
    <property type="match status" value="2"/>
</dbReference>
<dbReference type="InterPro" id="IPR036445">
    <property type="entry name" value="GPCR_2_extracell_dom_sf"/>
</dbReference>
<feature type="transmembrane region" description="Helical" evidence="6">
    <location>
        <begin position="1069"/>
        <end position="1090"/>
    </location>
</feature>
<keyword evidence="2 4" id="KW-1015">Disulfide bond</keyword>
<feature type="domain" description="G-protein coupled receptors family 2 profile 1" evidence="10">
    <location>
        <begin position="618"/>
        <end position="702"/>
    </location>
</feature>
<evidence type="ECO:0000259" key="10">
    <source>
        <dbReference type="PROSITE" id="PS50227"/>
    </source>
</evidence>
<dbReference type="InterPro" id="IPR003599">
    <property type="entry name" value="Ig_sub"/>
</dbReference>
<dbReference type="RefSeq" id="XP_062706733.1">
    <property type="nucleotide sequence ID" value="XM_062850749.1"/>
</dbReference>
<dbReference type="InterPro" id="IPR013783">
    <property type="entry name" value="Ig-like_fold"/>
</dbReference>
<evidence type="ECO:0000313" key="12">
    <source>
        <dbReference type="EnsemblMetazoa" id="AALFPA23_014912.P21615"/>
    </source>
</evidence>
<name>A0ABM1Z475_AEDAL</name>
<reference evidence="12" key="2">
    <citation type="submission" date="2025-05" db="UniProtKB">
        <authorList>
            <consortium name="EnsemblMetazoa"/>
        </authorList>
    </citation>
    <scope>IDENTIFICATION</scope>
    <source>
        <strain evidence="12">Foshan</strain>
    </source>
</reference>
<dbReference type="InterPro" id="IPR007110">
    <property type="entry name" value="Ig-like_dom"/>
</dbReference>
<dbReference type="SMART" id="SM00409">
    <property type="entry name" value="IG"/>
    <property type="match status" value="2"/>
</dbReference>
<evidence type="ECO:0000313" key="13">
    <source>
        <dbReference type="Proteomes" id="UP000069940"/>
    </source>
</evidence>
<comment type="similarity">
    <text evidence="1">Belongs to the G-protein coupled receptor 2 family. Adhesion G-protein coupled receptor (ADGR) subfamily.</text>
</comment>
<feature type="compositionally biased region" description="Low complexity" evidence="5">
    <location>
        <begin position="1578"/>
        <end position="1594"/>
    </location>
</feature>
<organism evidence="12 13">
    <name type="scientific">Aedes albopictus</name>
    <name type="common">Asian tiger mosquito</name>
    <name type="synonym">Stegomyia albopicta</name>
    <dbReference type="NCBI Taxonomy" id="7160"/>
    <lineage>
        <taxon>Eukaryota</taxon>
        <taxon>Metazoa</taxon>
        <taxon>Ecdysozoa</taxon>
        <taxon>Arthropoda</taxon>
        <taxon>Hexapoda</taxon>
        <taxon>Insecta</taxon>
        <taxon>Pterygota</taxon>
        <taxon>Neoptera</taxon>
        <taxon>Endopterygota</taxon>
        <taxon>Diptera</taxon>
        <taxon>Nematocera</taxon>
        <taxon>Culicoidea</taxon>
        <taxon>Culicidae</taxon>
        <taxon>Culicinae</taxon>
        <taxon>Aedini</taxon>
        <taxon>Aedes</taxon>
        <taxon>Stegomyia</taxon>
    </lineage>
</organism>
<keyword evidence="13" id="KW-1185">Reference proteome</keyword>
<dbReference type="Pfam" id="PF00008">
    <property type="entry name" value="EGF"/>
    <property type="match status" value="1"/>
</dbReference>
<keyword evidence="6" id="KW-0812">Transmembrane</keyword>
<dbReference type="CDD" id="cd00096">
    <property type="entry name" value="Ig"/>
    <property type="match status" value="1"/>
</dbReference>
<feature type="disulfide bond" evidence="4">
    <location>
        <begin position="208"/>
        <end position="225"/>
    </location>
</feature>
<dbReference type="InterPro" id="IPR035914">
    <property type="entry name" value="Sperma_CUB_dom_sf"/>
</dbReference>
<feature type="signal peptide" evidence="7">
    <location>
        <begin position="1"/>
        <end position="39"/>
    </location>
</feature>
<dbReference type="InterPro" id="IPR036179">
    <property type="entry name" value="Ig-like_dom_sf"/>
</dbReference>
<evidence type="ECO:0000256" key="6">
    <source>
        <dbReference type="SAM" id="Phobius"/>
    </source>
</evidence>
<proteinExistence type="inferred from homology"/>
<dbReference type="Proteomes" id="UP000069940">
    <property type="component" value="Unassembled WGS sequence"/>
</dbReference>
<dbReference type="Gene3D" id="2.60.40.10">
    <property type="entry name" value="Immunoglobulins"/>
    <property type="match status" value="2"/>
</dbReference>
<feature type="region of interest" description="Disordered" evidence="5">
    <location>
        <begin position="1578"/>
        <end position="1630"/>
    </location>
</feature>
<feature type="region of interest" description="Disordered" evidence="5">
    <location>
        <begin position="1654"/>
        <end position="1727"/>
    </location>
</feature>
<feature type="disulfide bond" evidence="4">
    <location>
        <begin position="227"/>
        <end position="236"/>
    </location>
</feature>
<feature type="transmembrane region" description="Helical" evidence="6">
    <location>
        <begin position="1252"/>
        <end position="1275"/>
    </location>
</feature>
<feature type="domain" description="Ig-like" evidence="11">
    <location>
        <begin position="427"/>
        <end position="538"/>
    </location>
</feature>
<dbReference type="InterPro" id="IPR000859">
    <property type="entry name" value="CUB_dom"/>
</dbReference>
<feature type="domain" description="CUB" evidence="8">
    <location>
        <begin position="68"/>
        <end position="196"/>
    </location>
</feature>
<evidence type="ECO:0000259" key="11">
    <source>
        <dbReference type="PROSITE" id="PS50835"/>
    </source>
</evidence>
<evidence type="ECO:0000256" key="5">
    <source>
        <dbReference type="SAM" id="MobiDB-lite"/>
    </source>
</evidence>
<feature type="domain" description="EGF-like" evidence="9">
    <location>
        <begin position="199"/>
        <end position="237"/>
    </location>
</feature>
<evidence type="ECO:0000256" key="2">
    <source>
        <dbReference type="ARBA" id="ARBA00023157"/>
    </source>
</evidence>
<keyword evidence="7" id="KW-0732">Signal</keyword>
<feature type="domain" description="Ig-like" evidence="11">
    <location>
        <begin position="543"/>
        <end position="635"/>
    </location>
</feature>
<evidence type="ECO:0000256" key="3">
    <source>
        <dbReference type="ARBA" id="ARBA00023180"/>
    </source>
</evidence>
<dbReference type="SUPFAM" id="SSF48726">
    <property type="entry name" value="Immunoglobulin"/>
    <property type="match status" value="2"/>
</dbReference>
<dbReference type="PROSITE" id="PS01180">
    <property type="entry name" value="CUB"/>
    <property type="match status" value="1"/>
</dbReference>
<dbReference type="Gene3D" id="4.10.1240.10">
    <property type="entry name" value="GPCR, family 2, extracellular hormone receptor domain"/>
    <property type="match status" value="1"/>
</dbReference>
<keyword evidence="3" id="KW-0325">Glycoprotein</keyword>
<dbReference type="PROSITE" id="PS50026">
    <property type="entry name" value="EGF_3"/>
    <property type="match status" value="2"/>
</dbReference>
<evidence type="ECO:0000256" key="7">
    <source>
        <dbReference type="SAM" id="SignalP"/>
    </source>
</evidence>
<feature type="transmembrane region" description="Helical" evidence="6">
    <location>
        <begin position="1223"/>
        <end position="1246"/>
    </location>
</feature>
<comment type="caution">
    <text evidence="4">Lacks conserved residue(s) required for the propagation of feature annotation.</text>
</comment>
<dbReference type="PANTHER" id="PTHR45813">
    <property type="entry name" value="IG-LIKE DOMAIN-CONTAINING PROTEIN"/>
    <property type="match status" value="1"/>
</dbReference>
<dbReference type="InterPro" id="IPR051587">
    <property type="entry name" value="Adhesion_GPCR"/>
</dbReference>
<keyword evidence="4" id="KW-0245">EGF-like domain</keyword>
<feature type="transmembrane region" description="Helical" evidence="6">
    <location>
        <begin position="1096"/>
        <end position="1121"/>
    </location>
</feature>
<protein>
    <submittedName>
        <fullName evidence="12">Uncharacterized protein</fullName>
    </submittedName>
</protein>
<dbReference type="PANTHER" id="PTHR45813:SF8">
    <property type="entry name" value="IG-LIKE DOMAIN-CONTAINING PROTEIN"/>
    <property type="match status" value="1"/>
</dbReference>
<dbReference type="InterPro" id="IPR000742">
    <property type="entry name" value="EGF"/>
</dbReference>
<dbReference type="InterPro" id="IPR046338">
    <property type="entry name" value="GAIN_dom_sf"/>
</dbReference>
<dbReference type="InterPro" id="IPR001879">
    <property type="entry name" value="GPCR_2_extracellular_dom"/>
</dbReference>
<evidence type="ECO:0000256" key="4">
    <source>
        <dbReference type="PROSITE-ProRule" id="PRU00076"/>
    </source>
</evidence>